<evidence type="ECO:0000313" key="2">
    <source>
        <dbReference type="EMBL" id="KXJ95730.1"/>
    </source>
</evidence>
<gene>
    <name evidence="2" type="ORF">Micbo1qcDRAFT_192665</name>
</gene>
<dbReference type="Gene3D" id="3.60.15.10">
    <property type="entry name" value="Ribonuclease Z/Hydroxyacylglutathione hydrolase-like"/>
    <property type="match status" value="1"/>
</dbReference>
<dbReference type="STRING" id="196109.A0A136JF02"/>
<evidence type="ECO:0000256" key="1">
    <source>
        <dbReference type="SAM" id="MobiDB-lite"/>
    </source>
</evidence>
<reference evidence="3" key="1">
    <citation type="submission" date="2016-02" db="EMBL/GenBank/DDBJ databases">
        <title>Draft genome sequence of Microdochium bolleyi, a fungal endophyte of beachgrass.</title>
        <authorList>
            <consortium name="DOE Joint Genome Institute"/>
            <person name="David A.S."/>
            <person name="May G."/>
            <person name="Haridas S."/>
            <person name="Lim J."/>
            <person name="Wang M."/>
            <person name="Labutti K."/>
            <person name="Lipzen A."/>
            <person name="Barry K."/>
            <person name="Grigoriev I.V."/>
        </authorList>
    </citation>
    <scope>NUCLEOTIDE SEQUENCE [LARGE SCALE GENOMIC DNA]</scope>
    <source>
        <strain evidence="3">J235TASD1</strain>
    </source>
</reference>
<dbReference type="OrthoDB" id="332863at2759"/>
<feature type="region of interest" description="Disordered" evidence="1">
    <location>
        <begin position="223"/>
        <end position="242"/>
    </location>
</feature>
<sequence length="534" mass="57490">MALTIKPLNSDASFLLSFEPLLPEAAQGTVTPRPFTILLDPWLTGPSEIFHKAISVSTQKQAPCVTSLLDLAEPDLVVISQYKSDHCNEATLRQLPARNTKTLILAEPAAAKLIRSWKHFDNSKVRTIPRWQDPRLTGKQAVLRVPVPAVAPGGHRGEVTIAFIPQKRDIAGLHAAIGITYRPPSTHNLAVHPQPSSYVLTPPTTPGALKTVFIDARGPLMATDGHLMPPSPPASSHSLRSYRSASSIAASPAVPLSPGEMPTSRPRPVSSLYSSHVLNISSTPTVNQSLSKIPSTTLHCHPVSVIFSPHGISYSELEPYATSHLVSEAALPLTALLHCMNSVDNPWWMGGNINSGAPGGAVIAAKLGARVWVGAHDGDKDIRGLATGFLKTKMFKKSEMRQVVAKASLADLSNTRSLATPPQSPTREIGMAAITKQSDMGPGTQILKVNSGEEVLVSGDGAMLWCPGIVEDDDNERMNADYDHTVSASVEKRMRNDKTKLDTVSPLKPNPWLGRETRLKARASMSFLATRLKM</sequence>
<dbReference type="PANTHER" id="PTHR36142">
    <property type="entry name" value="METALLO-HYDROLASE/OXIDOREDUCTASE SUPERFAMILY PROTEIN"/>
    <property type="match status" value="1"/>
</dbReference>
<dbReference type="Proteomes" id="UP000070501">
    <property type="component" value="Unassembled WGS sequence"/>
</dbReference>
<proteinExistence type="predicted"/>
<dbReference type="InParanoid" id="A0A136JF02"/>
<organism evidence="2 3">
    <name type="scientific">Microdochium bolleyi</name>
    <dbReference type="NCBI Taxonomy" id="196109"/>
    <lineage>
        <taxon>Eukaryota</taxon>
        <taxon>Fungi</taxon>
        <taxon>Dikarya</taxon>
        <taxon>Ascomycota</taxon>
        <taxon>Pezizomycotina</taxon>
        <taxon>Sordariomycetes</taxon>
        <taxon>Xylariomycetidae</taxon>
        <taxon>Xylariales</taxon>
        <taxon>Microdochiaceae</taxon>
        <taxon>Microdochium</taxon>
    </lineage>
</organism>
<name>A0A136JF02_9PEZI</name>
<keyword evidence="3" id="KW-1185">Reference proteome</keyword>
<evidence type="ECO:0008006" key="4">
    <source>
        <dbReference type="Google" id="ProtNLM"/>
    </source>
</evidence>
<accession>A0A136JF02</accession>
<dbReference type="EMBL" id="KQ964246">
    <property type="protein sequence ID" value="KXJ95730.1"/>
    <property type="molecule type" value="Genomic_DNA"/>
</dbReference>
<dbReference type="InterPro" id="IPR036866">
    <property type="entry name" value="RibonucZ/Hydroxyglut_hydro"/>
</dbReference>
<dbReference type="PANTHER" id="PTHR36142:SF5">
    <property type="entry name" value="METALLO-BETA-LACTAMASE DOMAIN-CONTAINING PROTEIN"/>
    <property type="match status" value="1"/>
</dbReference>
<evidence type="ECO:0000313" key="3">
    <source>
        <dbReference type="Proteomes" id="UP000070501"/>
    </source>
</evidence>
<dbReference type="AlphaFoldDB" id="A0A136JF02"/>
<protein>
    <recommendedName>
        <fullName evidence="4">Beta-lactamase superfamily domain-domain-containing protein</fullName>
    </recommendedName>
</protein>